<dbReference type="Gene3D" id="3.40.50.12780">
    <property type="entry name" value="N-terminal domain of ligase-like"/>
    <property type="match status" value="1"/>
</dbReference>
<name>A0A2S0M5W5_MEGEL</name>
<dbReference type="InterPro" id="IPR020845">
    <property type="entry name" value="AMP-binding_CS"/>
</dbReference>
<dbReference type="OrthoDB" id="9778383at2"/>
<dbReference type="Proteomes" id="UP000238358">
    <property type="component" value="Chromosome"/>
</dbReference>
<protein>
    <submittedName>
        <fullName evidence="2">AMP-binding protein</fullName>
    </submittedName>
</protein>
<feature type="domain" description="AMP-dependent synthetase/ligase" evidence="1">
    <location>
        <begin position="11"/>
        <end position="340"/>
    </location>
</feature>
<gene>
    <name evidence="2" type="ORF">C6Y28_04000</name>
</gene>
<evidence type="ECO:0000313" key="3">
    <source>
        <dbReference type="Proteomes" id="UP000238358"/>
    </source>
</evidence>
<evidence type="ECO:0000313" key="2">
    <source>
        <dbReference type="EMBL" id="AVO26842.1"/>
    </source>
</evidence>
<reference evidence="2 3" key="1">
    <citation type="journal article" date="2018" name="Genome Announc.">
        <title>Complete genomes of two Megasphaera elsdenii strains, NCIMB 702410 and ATCC 25940.</title>
        <authorList>
            <person name="Hatmaker E.A."/>
            <person name="O'Dell K."/>
            <person name="Riley L.A."/>
            <person name="Klingeman D.M."/>
            <person name="Guss A.M."/>
        </authorList>
    </citation>
    <scope>NUCLEOTIDE SEQUENCE [LARGE SCALE GENOMIC DNA]</scope>
    <source>
        <strain evidence="2 3">NCIMB702410</strain>
    </source>
</reference>
<dbReference type="EMBL" id="CP027569">
    <property type="protein sequence ID" value="AVO26842.1"/>
    <property type="molecule type" value="Genomic_DNA"/>
</dbReference>
<dbReference type="InterPro" id="IPR045851">
    <property type="entry name" value="AMP-bd_C_sf"/>
</dbReference>
<dbReference type="GO" id="GO:0016405">
    <property type="term" value="F:CoA-ligase activity"/>
    <property type="evidence" value="ECO:0007669"/>
    <property type="project" value="TreeGrafter"/>
</dbReference>
<dbReference type="AlphaFoldDB" id="A0A2S0M5W5"/>
<dbReference type="PANTHER" id="PTHR24096">
    <property type="entry name" value="LONG-CHAIN-FATTY-ACID--COA LIGASE"/>
    <property type="match status" value="1"/>
</dbReference>
<dbReference type="SUPFAM" id="SSF56801">
    <property type="entry name" value="Acetyl-CoA synthetase-like"/>
    <property type="match status" value="1"/>
</dbReference>
<proteinExistence type="predicted"/>
<organism evidence="2 3">
    <name type="scientific">Megasphaera elsdenii</name>
    <dbReference type="NCBI Taxonomy" id="907"/>
    <lineage>
        <taxon>Bacteria</taxon>
        <taxon>Bacillati</taxon>
        <taxon>Bacillota</taxon>
        <taxon>Negativicutes</taxon>
        <taxon>Veillonellales</taxon>
        <taxon>Veillonellaceae</taxon>
        <taxon>Megasphaera</taxon>
    </lineage>
</organism>
<dbReference type="GeneID" id="97491285"/>
<accession>A0A2S0M5W5</accession>
<dbReference type="Pfam" id="PF00501">
    <property type="entry name" value="AMP-binding"/>
    <property type="match status" value="1"/>
</dbReference>
<dbReference type="Gene3D" id="3.30.300.30">
    <property type="match status" value="1"/>
</dbReference>
<dbReference type="RefSeq" id="WP_014015317.1">
    <property type="nucleotide sequence ID" value="NZ_CAUBZQ010000021.1"/>
</dbReference>
<sequence length="472" mass="53418">MLNFFDENPAYENHVLFTNGAGHSLTYKDWYTHSRNLEEKLSSPTRQLAAIICHNTIGSALSYLCCLQNRIVPLLIDHDMDIELRQRLLSIYKPNYIFKPVDDEVEPLYTLNGYGVYQANDIAHNIHSDLALLLTTSGSTGSPKLVRQSYTNIQSNAASIAQYLKITAQDHPISSLPMHYTFGLSVINSHVLCGACECLTEATVFDKEFWNICQNDEITSIAGVPFTYECLKRIGFMAMDLPKLTLMIQAGGHLSTRLQKEYLEFAHKTEKRFIVMYGQTEATARMSYLPFDMGLKKIGSIGIAIPGGTFHIMEDEKTEITQPHVTGELCYEGPNVTLGYAHCAEDLALGDMRHGRLYTGDMAYFDEDGYYYIAGRKKRFIKVMGKRVNMDEMEELLKSAFDFSDFACVGQDDDLHVFMTNNTHQSEVEDFLIEKTGLHLRCFTIHHIKQIPKNTSGKTQYPELKALAEKQG</sequence>
<evidence type="ECO:0000259" key="1">
    <source>
        <dbReference type="Pfam" id="PF00501"/>
    </source>
</evidence>
<dbReference type="PROSITE" id="PS00455">
    <property type="entry name" value="AMP_BINDING"/>
    <property type="match status" value="1"/>
</dbReference>
<dbReference type="InterPro" id="IPR000873">
    <property type="entry name" value="AMP-dep_synth/lig_dom"/>
</dbReference>
<dbReference type="InterPro" id="IPR042099">
    <property type="entry name" value="ANL_N_sf"/>
</dbReference>